<feature type="transmembrane region" description="Helical" evidence="8">
    <location>
        <begin position="474"/>
        <end position="498"/>
    </location>
</feature>
<dbReference type="CDD" id="cd00333">
    <property type="entry name" value="MIP"/>
    <property type="match status" value="1"/>
</dbReference>
<keyword evidence="6 8" id="KW-0472">Membrane</keyword>
<evidence type="ECO:0000256" key="5">
    <source>
        <dbReference type="ARBA" id="ARBA00022989"/>
    </source>
</evidence>
<evidence type="ECO:0000256" key="6">
    <source>
        <dbReference type="ARBA" id="ARBA00023136"/>
    </source>
</evidence>
<keyword evidence="3" id="KW-0813">Transport</keyword>
<name>A0AAJ8BTH7_ASPNG</name>
<dbReference type="GeneID" id="4988418"/>
<organism evidence="9">
    <name type="scientific">Aspergillus niger</name>
    <dbReference type="NCBI Taxonomy" id="5061"/>
    <lineage>
        <taxon>Eukaryota</taxon>
        <taxon>Fungi</taxon>
        <taxon>Dikarya</taxon>
        <taxon>Ascomycota</taxon>
        <taxon>Pezizomycotina</taxon>
        <taxon>Eurotiomycetes</taxon>
        <taxon>Eurotiomycetidae</taxon>
        <taxon>Eurotiales</taxon>
        <taxon>Aspergillaceae</taxon>
        <taxon>Aspergillus</taxon>
        <taxon>Aspergillus subgen. Circumdati</taxon>
    </lineage>
</organism>
<dbReference type="InterPro" id="IPR050363">
    <property type="entry name" value="MIP/Aquaporin"/>
</dbReference>
<feature type="transmembrane region" description="Helical" evidence="8">
    <location>
        <begin position="427"/>
        <end position="446"/>
    </location>
</feature>
<dbReference type="PRINTS" id="PR00783">
    <property type="entry name" value="MINTRINSICP"/>
</dbReference>
<reference evidence="9" key="2">
    <citation type="submission" date="2025-08" db="UniProtKB">
        <authorList>
            <consortium name="RefSeq"/>
        </authorList>
    </citation>
    <scope>IDENTIFICATION</scope>
</reference>
<gene>
    <name evidence="9" type="ORF">An16g00230</name>
</gene>
<evidence type="ECO:0000256" key="4">
    <source>
        <dbReference type="ARBA" id="ARBA00022692"/>
    </source>
</evidence>
<evidence type="ECO:0000256" key="1">
    <source>
        <dbReference type="ARBA" id="ARBA00004141"/>
    </source>
</evidence>
<evidence type="ECO:0000256" key="2">
    <source>
        <dbReference type="ARBA" id="ARBA00006175"/>
    </source>
</evidence>
<dbReference type="GO" id="GO:0055085">
    <property type="term" value="P:transmembrane transport"/>
    <property type="evidence" value="ECO:0007669"/>
    <property type="project" value="UniProtKB-ARBA"/>
</dbReference>
<keyword evidence="5 8" id="KW-1133">Transmembrane helix</keyword>
<comment type="subcellular location">
    <subcellularLocation>
        <location evidence="1">Membrane</location>
        <topology evidence="1">Multi-pass membrane protein</topology>
    </subcellularLocation>
</comment>
<dbReference type="PANTHER" id="PTHR43829:SF24">
    <property type="entry name" value="MIP AQUAPORIN (EUROFUNG)"/>
    <property type="match status" value="1"/>
</dbReference>
<reference evidence="9" key="1">
    <citation type="submission" date="2025-02" db="EMBL/GenBank/DDBJ databases">
        <authorList>
            <consortium name="NCBI Genome Project"/>
        </authorList>
    </citation>
    <scope>NUCLEOTIDE SEQUENCE</scope>
</reference>
<protein>
    <recommendedName>
        <fullName evidence="10">MIP transporter</fullName>
    </recommendedName>
</protein>
<dbReference type="InterPro" id="IPR000425">
    <property type="entry name" value="MIP"/>
</dbReference>
<dbReference type="GO" id="GO:0016020">
    <property type="term" value="C:membrane"/>
    <property type="evidence" value="ECO:0007669"/>
    <property type="project" value="UniProtKB-SubCell"/>
</dbReference>
<dbReference type="RefSeq" id="XP_059602668.1">
    <property type="nucleotide sequence ID" value="XM_059744858.1"/>
</dbReference>
<dbReference type="PANTHER" id="PTHR43829">
    <property type="entry name" value="AQUAPORIN OR AQUAGLYCEROPORIN RELATED"/>
    <property type="match status" value="1"/>
</dbReference>
<dbReference type="Pfam" id="PF00230">
    <property type="entry name" value="MIP"/>
    <property type="match status" value="1"/>
</dbReference>
<evidence type="ECO:0000256" key="7">
    <source>
        <dbReference type="SAM" id="MobiDB-lite"/>
    </source>
</evidence>
<keyword evidence="4 8" id="KW-0812">Transmembrane</keyword>
<proteinExistence type="inferred from homology"/>
<feature type="transmembrane region" description="Helical" evidence="8">
    <location>
        <begin position="394"/>
        <end position="415"/>
    </location>
</feature>
<evidence type="ECO:0000256" key="8">
    <source>
        <dbReference type="SAM" id="Phobius"/>
    </source>
</evidence>
<feature type="region of interest" description="Disordered" evidence="7">
    <location>
        <begin position="219"/>
        <end position="289"/>
    </location>
</feature>
<dbReference type="Gene3D" id="1.20.1080.10">
    <property type="entry name" value="Glycerol uptake facilitator protein"/>
    <property type="match status" value="1"/>
</dbReference>
<dbReference type="InterPro" id="IPR023271">
    <property type="entry name" value="Aquaporin-like"/>
</dbReference>
<dbReference type="SUPFAM" id="SSF81338">
    <property type="entry name" value="Aquaporin-like"/>
    <property type="match status" value="1"/>
</dbReference>
<dbReference type="AlphaFoldDB" id="A0AAJ8BTH7"/>
<feature type="region of interest" description="Disordered" evidence="7">
    <location>
        <begin position="24"/>
        <end position="95"/>
    </location>
</feature>
<accession>A0AAJ8BTH7</accession>
<sequence>MFTRILLQLSQELIGVISSLEQSDAISPRGENPPTSPLSPTRGRRGTAGDADFVSPTRRVSGRDGSGAGVRRRSSAASRRSGGSGIPSLAPRTTLAERTQGRFTMAGPEETPQLRLAHEPFVQPGYGDLNPSYEQPANSKPVWGLAKPLPRVVRPGMVPTKEELLEARQNIQLPAENSQKLGLEVDPNDLELGQIEKTADPRKMAAQVEDARIQRENNFMNKILSGDATTTRQGSRLSRTSSSRIRRPSAWDLPPENLSTVPEGETPAPSETHEEPPQMSSEEPLEPVLEEPELRADDGKDGMMDDLPNLEEIEAAYPEDLHPLVQELVEEEVHNNHTTWSVIRTHHREALAESLGVFVQLFVGFCGDLAVTVANAGNPNTTDWVWGFATMMAIYVSGGVSGAHLNPTITIMLWFYRGFPKSKMPEYFAAQFLGAFIAALAAYGLYYHSIQHYLLTNSTTGIITSFVTSQRETWIGPGTAFFTEFLGTMILTVVVLALGDDQNAPPGAGMNSLIVGLMVTCNTMSFAYQTGAALNPSRDFGPRLALLALGYGSSLFTNPYWFYGPWAGSLAGSFLGAFLYDFMIFTGGESPVNYPWERTQRAMRKSRMKWGKRLHLSHRDRGEKTLHDTLILTAMSDERFQLLSYYFYNHSSIPTHGEVVLLLNSPAIGNFSRLYCASTCIFPCGKPIGIPRQVSGHPEIDRDAGRLTQSS</sequence>
<feature type="transmembrane region" description="Helical" evidence="8">
    <location>
        <begin position="510"/>
        <end position="528"/>
    </location>
</feature>
<evidence type="ECO:0000256" key="3">
    <source>
        <dbReference type="ARBA" id="ARBA00022448"/>
    </source>
</evidence>
<feature type="transmembrane region" description="Helical" evidence="8">
    <location>
        <begin position="354"/>
        <end position="374"/>
    </location>
</feature>
<evidence type="ECO:0000313" key="9">
    <source>
        <dbReference type="RefSeq" id="XP_059602668.1"/>
    </source>
</evidence>
<dbReference type="KEGG" id="ang:An16g00230"/>
<comment type="similarity">
    <text evidence="2">Belongs to the MIP/aquaporin (TC 1.A.8) family.</text>
</comment>
<dbReference type="VEuPathDB" id="FungiDB:An16g00230"/>
<evidence type="ECO:0008006" key="10">
    <source>
        <dbReference type="Google" id="ProtNLM"/>
    </source>
</evidence>
<feature type="compositionally biased region" description="Low complexity" evidence="7">
    <location>
        <begin position="229"/>
        <end position="243"/>
    </location>
</feature>